<dbReference type="SUPFAM" id="SSF81383">
    <property type="entry name" value="F-box domain"/>
    <property type="match status" value="1"/>
</dbReference>
<accession>A0AAD6IVJ7</accession>
<comment type="caution">
    <text evidence="2">The sequence shown here is derived from an EMBL/GenBank/DDBJ whole genome shotgun (WGS) entry which is preliminary data.</text>
</comment>
<evidence type="ECO:0000313" key="3">
    <source>
        <dbReference type="Proteomes" id="UP001221413"/>
    </source>
</evidence>
<reference evidence="2" key="1">
    <citation type="submission" date="2023-01" db="EMBL/GenBank/DDBJ databases">
        <title>The chitinases involved in constricting ring structure development in the nematode-trapping fungus Drechslerella dactyloides.</title>
        <authorList>
            <person name="Wang R."/>
            <person name="Zhang L."/>
            <person name="Tang P."/>
            <person name="Li S."/>
            <person name="Liang L."/>
        </authorList>
    </citation>
    <scope>NUCLEOTIDE SEQUENCE</scope>
    <source>
        <strain evidence="2">YMF1.00031</strain>
    </source>
</reference>
<dbReference type="PROSITE" id="PS50181">
    <property type="entry name" value="FBOX"/>
    <property type="match status" value="1"/>
</dbReference>
<proteinExistence type="predicted"/>
<dbReference type="EMBL" id="JAQGDS010000006">
    <property type="protein sequence ID" value="KAJ6259520.1"/>
    <property type="molecule type" value="Genomic_DNA"/>
</dbReference>
<sequence length="247" mass="28279">MEGQTYITALPTELQTEILSWLPWESHLPCMQVCTLWRNLLLDAVPLKKSRFVKAGALRHHQIFAEPFGALRFSTTIDRVQSTSLTPPDYSYAALDSDDYEISPEVRAIWELRTLQDNGVLDDPVFYPTESSDDITDANDGPEFFALEMVMKFVLDRDGRMLVHEIFKHQWPVADDDCPDFRMTIRQFVQWAAERAMEFYSLKEAAGAGGRVELELHFTGCKDTEFGFAVVIPMDGTPNDWKVPVHR</sequence>
<dbReference type="Gene3D" id="1.20.1280.50">
    <property type="match status" value="1"/>
</dbReference>
<dbReference type="InterPro" id="IPR001810">
    <property type="entry name" value="F-box_dom"/>
</dbReference>
<keyword evidence="3" id="KW-1185">Reference proteome</keyword>
<feature type="domain" description="F-box" evidence="1">
    <location>
        <begin position="4"/>
        <end position="55"/>
    </location>
</feature>
<dbReference type="Pfam" id="PF12937">
    <property type="entry name" value="F-box-like"/>
    <property type="match status" value="1"/>
</dbReference>
<organism evidence="2 3">
    <name type="scientific">Drechslerella dactyloides</name>
    <name type="common">Nematode-trapping fungus</name>
    <name type="synonym">Arthrobotrys dactyloides</name>
    <dbReference type="NCBI Taxonomy" id="74499"/>
    <lineage>
        <taxon>Eukaryota</taxon>
        <taxon>Fungi</taxon>
        <taxon>Dikarya</taxon>
        <taxon>Ascomycota</taxon>
        <taxon>Pezizomycotina</taxon>
        <taxon>Orbiliomycetes</taxon>
        <taxon>Orbiliales</taxon>
        <taxon>Orbiliaceae</taxon>
        <taxon>Drechslerella</taxon>
    </lineage>
</organism>
<protein>
    <recommendedName>
        <fullName evidence="1">F-box domain-containing protein</fullName>
    </recommendedName>
</protein>
<dbReference type="InterPro" id="IPR036047">
    <property type="entry name" value="F-box-like_dom_sf"/>
</dbReference>
<gene>
    <name evidence="2" type="ORF">Dda_5157</name>
</gene>
<evidence type="ECO:0000259" key="1">
    <source>
        <dbReference type="PROSITE" id="PS50181"/>
    </source>
</evidence>
<dbReference type="Proteomes" id="UP001221413">
    <property type="component" value="Unassembled WGS sequence"/>
</dbReference>
<dbReference type="AlphaFoldDB" id="A0AAD6IVJ7"/>
<evidence type="ECO:0000313" key="2">
    <source>
        <dbReference type="EMBL" id="KAJ6259520.1"/>
    </source>
</evidence>
<dbReference type="SMART" id="SM00256">
    <property type="entry name" value="FBOX"/>
    <property type="match status" value="1"/>
</dbReference>
<name>A0AAD6IVJ7_DREDA</name>